<keyword evidence="5 6" id="KW-0143">Chaperone</keyword>
<evidence type="ECO:0000256" key="3">
    <source>
        <dbReference type="ARBA" id="ARBA00022946"/>
    </source>
</evidence>
<comment type="subcellular location">
    <subcellularLocation>
        <location evidence="1 6">Mitochondrion matrix</location>
    </subcellularLocation>
</comment>
<dbReference type="Pfam" id="PF13233">
    <property type="entry name" value="Complex1_LYR_2"/>
    <property type="match status" value="1"/>
</dbReference>
<protein>
    <recommendedName>
        <fullName evidence="6">Succinate dehydrogenase assembly factor 3</fullName>
        <shortName evidence="6">SDH assembly factor 3</shortName>
        <shortName evidence="6">SDHAF3</shortName>
    </recommendedName>
</protein>
<organism evidence="7 8">
    <name type="scientific">Clavelina lepadiformis</name>
    <name type="common">Light-bulb sea squirt</name>
    <name type="synonym">Ascidia lepadiformis</name>
    <dbReference type="NCBI Taxonomy" id="159417"/>
    <lineage>
        <taxon>Eukaryota</taxon>
        <taxon>Metazoa</taxon>
        <taxon>Chordata</taxon>
        <taxon>Tunicata</taxon>
        <taxon>Ascidiacea</taxon>
        <taxon>Aplousobranchia</taxon>
        <taxon>Clavelinidae</taxon>
        <taxon>Clavelina</taxon>
    </lineage>
</organism>
<name>A0ABP0F7P5_CLALP</name>
<comment type="subunit">
    <text evidence="6">Interacts with the iron-sulfur protein subunit within the SDH catalytic dimer.</text>
</comment>
<keyword evidence="4 6" id="KW-0496">Mitochondrion</keyword>
<keyword evidence="3" id="KW-0809">Transit peptide</keyword>
<sequence length="121" mass="14243">MSSVHGRNVRNLYKLILRLHGHLPIDLKIVGDQYVKSEFKLHKNCNPEVVPEFMQQWILYANTLQKQVHDTTQHDKRKDDKLGLNISVEQLDRFTSEQLVQLHELMKETTKPNPQFNIKEG</sequence>
<dbReference type="CDD" id="cd20270">
    <property type="entry name" value="Complex1_LYR_SDHAF3_LYRM10"/>
    <property type="match status" value="1"/>
</dbReference>
<evidence type="ECO:0000256" key="1">
    <source>
        <dbReference type="ARBA" id="ARBA00004305"/>
    </source>
</evidence>
<evidence type="ECO:0000256" key="5">
    <source>
        <dbReference type="ARBA" id="ARBA00023186"/>
    </source>
</evidence>
<comment type="similarity">
    <text evidence="2 6">Belongs to the complex I LYR family. SDHAF3 subfamily.</text>
</comment>
<reference evidence="7 8" key="1">
    <citation type="submission" date="2024-02" db="EMBL/GenBank/DDBJ databases">
        <authorList>
            <person name="Daric V."/>
            <person name="Darras S."/>
        </authorList>
    </citation>
    <scope>NUCLEOTIDE SEQUENCE [LARGE SCALE GENOMIC DNA]</scope>
</reference>
<evidence type="ECO:0000256" key="4">
    <source>
        <dbReference type="ARBA" id="ARBA00023128"/>
    </source>
</evidence>
<comment type="function">
    <text evidence="6">Plays an essential role in the assembly of succinate dehydrogenase (SDH), an enzyme complex (also referred to as respiratory complex II) that is a component of both the tricarboxylic acid (TCA) cycle and the mitochondrial electron transport chain, and which couples the oxidation of succinate to fumarate with the reduction of ubiquinone (coenzyme Q) to ubiquinol. Promotes maturation of the iron-sulfur protein subunit of the SDH catalytic dimer, protecting it from the deleterious effects of oxidants. May act together with SDHAF1.</text>
</comment>
<evidence type="ECO:0000313" key="8">
    <source>
        <dbReference type="Proteomes" id="UP001642483"/>
    </source>
</evidence>
<comment type="caution">
    <text evidence="7">The sequence shown here is derived from an EMBL/GenBank/DDBJ whole genome shotgun (WGS) entry which is preliminary data.</text>
</comment>
<accession>A0ABP0F7P5</accession>
<dbReference type="InterPro" id="IPR008381">
    <property type="entry name" value="SDHAF3/Sdh7"/>
</dbReference>
<dbReference type="Proteomes" id="UP001642483">
    <property type="component" value="Unassembled WGS sequence"/>
</dbReference>
<dbReference type="PANTHER" id="PTHR13137:SF6">
    <property type="entry name" value="SUCCINATE DEHYDROGENASE ASSEMBLY FACTOR 3, MITOCHONDRIAL"/>
    <property type="match status" value="1"/>
</dbReference>
<proteinExistence type="inferred from homology"/>
<dbReference type="EMBL" id="CAWYQH010000024">
    <property type="protein sequence ID" value="CAK8675680.1"/>
    <property type="molecule type" value="Genomic_DNA"/>
</dbReference>
<gene>
    <name evidence="7" type="ORF">CVLEPA_LOCUS5228</name>
</gene>
<evidence type="ECO:0000256" key="2">
    <source>
        <dbReference type="ARBA" id="ARBA00006020"/>
    </source>
</evidence>
<keyword evidence="8" id="KW-1185">Reference proteome</keyword>
<dbReference type="PANTHER" id="PTHR13137">
    <property type="entry name" value="DC11 ACN9 HOMOLOG"/>
    <property type="match status" value="1"/>
</dbReference>
<evidence type="ECO:0000313" key="7">
    <source>
        <dbReference type="EMBL" id="CAK8675680.1"/>
    </source>
</evidence>
<evidence type="ECO:0000256" key="6">
    <source>
        <dbReference type="RuleBase" id="RU368039"/>
    </source>
</evidence>